<keyword evidence="6 11" id="KW-0812">Transmembrane</keyword>
<evidence type="ECO:0000256" key="1">
    <source>
        <dbReference type="ARBA" id="ARBA00000085"/>
    </source>
</evidence>
<organism evidence="14 15">
    <name type="scientific">Adonisia turfae CCMR0081</name>
    <dbReference type="NCBI Taxonomy" id="2292702"/>
    <lineage>
        <taxon>Bacteria</taxon>
        <taxon>Bacillati</taxon>
        <taxon>Cyanobacteriota</taxon>
        <taxon>Adonisia</taxon>
        <taxon>Adonisia turfae</taxon>
    </lineage>
</organism>
<dbReference type="SUPFAM" id="SSF158472">
    <property type="entry name" value="HAMP domain-like"/>
    <property type="match status" value="1"/>
</dbReference>
<dbReference type="Gene3D" id="6.10.340.10">
    <property type="match status" value="1"/>
</dbReference>
<keyword evidence="10 11" id="KW-0472">Membrane</keyword>
<dbReference type="Gene3D" id="1.10.287.130">
    <property type="match status" value="1"/>
</dbReference>
<dbReference type="Pfam" id="PF00672">
    <property type="entry name" value="HAMP"/>
    <property type="match status" value="1"/>
</dbReference>
<dbReference type="InterPro" id="IPR003660">
    <property type="entry name" value="HAMP_dom"/>
</dbReference>
<keyword evidence="9" id="KW-0902">Two-component regulatory system</keyword>
<dbReference type="InterPro" id="IPR005467">
    <property type="entry name" value="His_kinase_dom"/>
</dbReference>
<dbReference type="InterPro" id="IPR050428">
    <property type="entry name" value="TCS_sensor_his_kinase"/>
</dbReference>
<dbReference type="Proteomes" id="UP000481033">
    <property type="component" value="Unassembled WGS sequence"/>
</dbReference>
<dbReference type="RefSeq" id="WP_163702872.1">
    <property type="nucleotide sequence ID" value="NZ_QXHD01000004.1"/>
</dbReference>
<evidence type="ECO:0000256" key="2">
    <source>
        <dbReference type="ARBA" id="ARBA00004370"/>
    </source>
</evidence>
<gene>
    <name evidence="14" type="ORF">DXZ20_32510</name>
</gene>
<dbReference type="SMART" id="SM00304">
    <property type="entry name" value="HAMP"/>
    <property type="match status" value="1"/>
</dbReference>
<dbReference type="InterPro" id="IPR036890">
    <property type="entry name" value="HATPase_C_sf"/>
</dbReference>
<feature type="transmembrane region" description="Helical" evidence="11">
    <location>
        <begin position="177"/>
        <end position="202"/>
    </location>
</feature>
<dbReference type="AlphaFoldDB" id="A0A6M0RW00"/>
<evidence type="ECO:0000259" key="12">
    <source>
        <dbReference type="PROSITE" id="PS50109"/>
    </source>
</evidence>
<dbReference type="InterPro" id="IPR003594">
    <property type="entry name" value="HATPase_dom"/>
</dbReference>
<dbReference type="PANTHER" id="PTHR45436">
    <property type="entry name" value="SENSOR HISTIDINE KINASE YKOH"/>
    <property type="match status" value="1"/>
</dbReference>
<evidence type="ECO:0000256" key="5">
    <source>
        <dbReference type="ARBA" id="ARBA00022679"/>
    </source>
</evidence>
<evidence type="ECO:0000259" key="13">
    <source>
        <dbReference type="PROSITE" id="PS50885"/>
    </source>
</evidence>
<dbReference type="SUPFAM" id="SSF55874">
    <property type="entry name" value="ATPase domain of HSP90 chaperone/DNA topoisomerase II/histidine kinase"/>
    <property type="match status" value="1"/>
</dbReference>
<feature type="domain" description="Histidine kinase" evidence="12">
    <location>
        <begin position="264"/>
        <end position="472"/>
    </location>
</feature>
<evidence type="ECO:0000313" key="15">
    <source>
        <dbReference type="Proteomes" id="UP000481033"/>
    </source>
</evidence>
<evidence type="ECO:0000256" key="3">
    <source>
        <dbReference type="ARBA" id="ARBA00012438"/>
    </source>
</evidence>
<dbReference type="Gene3D" id="3.30.565.10">
    <property type="entry name" value="Histidine kinase-like ATPase, C-terminal domain"/>
    <property type="match status" value="1"/>
</dbReference>
<dbReference type="EC" id="2.7.13.3" evidence="3"/>
<dbReference type="PANTHER" id="PTHR45436:SF5">
    <property type="entry name" value="SENSOR HISTIDINE KINASE TRCS"/>
    <property type="match status" value="1"/>
</dbReference>
<dbReference type="PROSITE" id="PS50885">
    <property type="entry name" value="HAMP"/>
    <property type="match status" value="1"/>
</dbReference>
<dbReference type="SUPFAM" id="SSF47384">
    <property type="entry name" value="Homodimeric domain of signal transducing histidine kinase"/>
    <property type="match status" value="1"/>
</dbReference>
<accession>A0A6M0RW00</accession>
<keyword evidence="5" id="KW-0808">Transferase</keyword>
<dbReference type="FunFam" id="1.10.287.130:FF:000001">
    <property type="entry name" value="Two-component sensor histidine kinase"/>
    <property type="match status" value="1"/>
</dbReference>
<dbReference type="CDD" id="cd00082">
    <property type="entry name" value="HisKA"/>
    <property type="match status" value="1"/>
</dbReference>
<keyword evidence="8 11" id="KW-1133">Transmembrane helix</keyword>
<evidence type="ECO:0000256" key="9">
    <source>
        <dbReference type="ARBA" id="ARBA00023012"/>
    </source>
</evidence>
<protein>
    <recommendedName>
        <fullName evidence="3">histidine kinase</fullName>
        <ecNumber evidence="3">2.7.13.3</ecNumber>
    </recommendedName>
</protein>
<keyword evidence="7" id="KW-0418">Kinase</keyword>
<feature type="transmembrane region" description="Helical" evidence="11">
    <location>
        <begin position="18"/>
        <end position="40"/>
    </location>
</feature>
<dbReference type="FunFam" id="3.30.565.10:FF:000006">
    <property type="entry name" value="Sensor histidine kinase WalK"/>
    <property type="match status" value="1"/>
</dbReference>
<name>A0A6M0RW00_9CYAN</name>
<feature type="domain" description="HAMP" evidence="13">
    <location>
        <begin position="204"/>
        <end position="256"/>
    </location>
</feature>
<dbReference type="SMART" id="SM00387">
    <property type="entry name" value="HATPase_c"/>
    <property type="match status" value="1"/>
</dbReference>
<dbReference type="GO" id="GO:0005886">
    <property type="term" value="C:plasma membrane"/>
    <property type="evidence" value="ECO:0007669"/>
    <property type="project" value="TreeGrafter"/>
</dbReference>
<dbReference type="SMART" id="SM00388">
    <property type="entry name" value="HisKA"/>
    <property type="match status" value="1"/>
</dbReference>
<evidence type="ECO:0000313" key="14">
    <source>
        <dbReference type="EMBL" id="NEZ60286.1"/>
    </source>
</evidence>
<dbReference type="InterPro" id="IPR003661">
    <property type="entry name" value="HisK_dim/P_dom"/>
</dbReference>
<evidence type="ECO:0000256" key="10">
    <source>
        <dbReference type="ARBA" id="ARBA00023136"/>
    </source>
</evidence>
<comment type="caution">
    <text evidence="14">The sequence shown here is derived from an EMBL/GenBank/DDBJ whole genome shotgun (WGS) entry which is preliminary data.</text>
</comment>
<proteinExistence type="predicted"/>
<dbReference type="Pfam" id="PF02518">
    <property type="entry name" value="HATPase_c"/>
    <property type="match status" value="1"/>
</dbReference>
<evidence type="ECO:0000256" key="11">
    <source>
        <dbReference type="SAM" id="Phobius"/>
    </source>
</evidence>
<dbReference type="CDD" id="cd06225">
    <property type="entry name" value="HAMP"/>
    <property type="match status" value="1"/>
</dbReference>
<keyword evidence="4" id="KW-0597">Phosphoprotein</keyword>
<comment type="subcellular location">
    <subcellularLocation>
        <location evidence="2">Membrane</location>
    </subcellularLocation>
</comment>
<dbReference type="InterPro" id="IPR004358">
    <property type="entry name" value="Sig_transdc_His_kin-like_C"/>
</dbReference>
<evidence type="ECO:0000256" key="6">
    <source>
        <dbReference type="ARBA" id="ARBA00022692"/>
    </source>
</evidence>
<dbReference type="PRINTS" id="PR00344">
    <property type="entry name" value="BCTRLSENSOR"/>
</dbReference>
<sequence length="479" mass="53500">MQRFKLFGLFKEARTRIFLIYVILMLVAVCLSVPIFRILLFRAVDERVKEDLLEEVEEFDDVYAEWAQSTDLSYESLQQALDDYITNTLPEDDNFLIAILEDKVYRSNPPALPSVIYTESELFEQWIQLDESTQGQKDTGDPEAGNALYVVEPITVDGTLQGQFVIVHLSAGERGEALAGIVVFMEVAGILILLSLCLAWVATGRLLRPVQELAKTAHNINETDLSGRIQVTGTGEFAQLAKTFNSMMDRLQASFRTQRDFINDAGHELRTPITIIQGHLELMGDDPEEQAETVDLVLDELDRMGRLVNDLILIVKSEHPQFLHLETLDMASFCQDIFTKAQTLAERDWKLVVKTRVRIVADSQRLTGALLNLLNNAAQHTQPGDSIELGCRQAGNQVELWVKDTGEGIPEVEQSRVFNRFARVQYTQRKSEGSGLGLAIVQAIVEAHCGEVGVSSQPGLGSVFTLRLPIDLSQPISVL</sequence>
<dbReference type="EMBL" id="QXHD01000004">
    <property type="protein sequence ID" value="NEZ60286.1"/>
    <property type="molecule type" value="Genomic_DNA"/>
</dbReference>
<evidence type="ECO:0000256" key="8">
    <source>
        <dbReference type="ARBA" id="ARBA00022989"/>
    </source>
</evidence>
<dbReference type="InterPro" id="IPR036097">
    <property type="entry name" value="HisK_dim/P_sf"/>
</dbReference>
<keyword evidence="15" id="KW-1185">Reference proteome</keyword>
<evidence type="ECO:0000256" key="7">
    <source>
        <dbReference type="ARBA" id="ARBA00022777"/>
    </source>
</evidence>
<evidence type="ECO:0000256" key="4">
    <source>
        <dbReference type="ARBA" id="ARBA00022553"/>
    </source>
</evidence>
<comment type="catalytic activity">
    <reaction evidence="1">
        <text>ATP + protein L-histidine = ADP + protein N-phospho-L-histidine.</text>
        <dbReference type="EC" id="2.7.13.3"/>
    </reaction>
</comment>
<dbReference type="PROSITE" id="PS50109">
    <property type="entry name" value="HIS_KIN"/>
    <property type="match status" value="1"/>
</dbReference>
<dbReference type="Pfam" id="PF00512">
    <property type="entry name" value="HisKA"/>
    <property type="match status" value="1"/>
</dbReference>
<dbReference type="GO" id="GO:0000155">
    <property type="term" value="F:phosphorelay sensor kinase activity"/>
    <property type="evidence" value="ECO:0007669"/>
    <property type="project" value="InterPro"/>
</dbReference>
<reference evidence="14 15" key="1">
    <citation type="journal article" date="2020" name="Microb. Ecol.">
        <title>Ecogenomics of the Marine Benthic Filamentous Cyanobacterium Adonisia.</title>
        <authorList>
            <person name="Walter J.M."/>
            <person name="Coutinho F.H."/>
            <person name="Leomil L."/>
            <person name="Hargreaves P.I."/>
            <person name="Campeao M.E."/>
            <person name="Vieira V.V."/>
            <person name="Silva B.S."/>
            <person name="Fistarol G.O."/>
            <person name="Salomon P.S."/>
            <person name="Sawabe T."/>
            <person name="Mino S."/>
            <person name="Hosokawa M."/>
            <person name="Miyashita H."/>
            <person name="Maruyama F."/>
            <person name="van Verk M.C."/>
            <person name="Dutilh B.E."/>
            <person name="Thompson C.C."/>
            <person name="Thompson F.L."/>
        </authorList>
    </citation>
    <scope>NUCLEOTIDE SEQUENCE [LARGE SCALE GENOMIC DNA]</scope>
    <source>
        <strain evidence="14 15">CCMR0081</strain>
    </source>
</reference>